<dbReference type="EMBL" id="MEZJ01000051">
    <property type="protein sequence ID" value="OGD52598.1"/>
    <property type="molecule type" value="Genomic_DNA"/>
</dbReference>
<dbReference type="NCBIfam" id="TIGR00663">
    <property type="entry name" value="dnan"/>
    <property type="match status" value="1"/>
</dbReference>
<dbReference type="GO" id="GO:0008408">
    <property type="term" value="F:3'-5' exonuclease activity"/>
    <property type="evidence" value="ECO:0007669"/>
    <property type="project" value="InterPro"/>
</dbReference>
<feature type="non-terminal residue" evidence="11">
    <location>
        <position position="202"/>
    </location>
</feature>
<accession>A0A1F5DBH9</accession>
<dbReference type="PANTHER" id="PTHR30478">
    <property type="entry name" value="DNA POLYMERASE III SUBUNIT BETA"/>
    <property type="match status" value="1"/>
</dbReference>
<dbReference type="InterPro" id="IPR022634">
    <property type="entry name" value="DNA_polIII_beta_N"/>
</dbReference>
<dbReference type="GO" id="GO:0006271">
    <property type="term" value="P:DNA strand elongation involved in DNA replication"/>
    <property type="evidence" value="ECO:0007669"/>
    <property type="project" value="TreeGrafter"/>
</dbReference>
<evidence type="ECO:0000256" key="2">
    <source>
        <dbReference type="ARBA" id="ARBA00010752"/>
    </source>
</evidence>
<name>A0A1F5DBH9_9BACT</name>
<dbReference type="Pfam" id="PF00712">
    <property type="entry name" value="DNA_pol3_beta"/>
    <property type="match status" value="1"/>
</dbReference>
<evidence type="ECO:0000256" key="3">
    <source>
        <dbReference type="ARBA" id="ARBA00022490"/>
    </source>
</evidence>
<dbReference type="SMART" id="SM00480">
    <property type="entry name" value="POL3Bc"/>
    <property type="match status" value="1"/>
</dbReference>
<organism evidence="11 12">
    <name type="scientific">Candidatus Beckwithbacteria bacterium RBG_13_35_6</name>
    <dbReference type="NCBI Taxonomy" id="1797456"/>
    <lineage>
        <taxon>Bacteria</taxon>
        <taxon>Candidatus Beckwithiibacteriota</taxon>
    </lineage>
</organism>
<protein>
    <submittedName>
        <fullName evidence="11">DNA polymerase III subunit beta</fullName>
    </submittedName>
</protein>
<evidence type="ECO:0000256" key="5">
    <source>
        <dbReference type="ARBA" id="ARBA00022695"/>
    </source>
</evidence>
<feature type="domain" description="DNA polymerase III beta sliding clamp N-terminal" evidence="9">
    <location>
        <begin position="1"/>
        <end position="118"/>
    </location>
</feature>
<keyword evidence="5" id="KW-0548">Nucleotidyltransferase</keyword>
<dbReference type="InterPro" id="IPR046938">
    <property type="entry name" value="DNA_clamp_sf"/>
</dbReference>
<keyword evidence="6" id="KW-0235">DNA replication</keyword>
<evidence type="ECO:0000256" key="1">
    <source>
        <dbReference type="ARBA" id="ARBA00004496"/>
    </source>
</evidence>
<dbReference type="Pfam" id="PF02767">
    <property type="entry name" value="DNA_pol3_beta_2"/>
    <property type="match status" value="1"/>
</dbReference>
<dbReference type="SUPFAM" id="SSF55979">
    <property type="entry name" value="DNA clamp"/>
    <property type="match status" value="2"/>
</dbReference>
<proteinExistence type="inferred from homology"/>
<comment type="caution">
    <text evidence="11">The sequence shown here is derived from an EMBL/GenBank/DDBJ whole genome shotgun (WGS) entry which is preliminary data.</text>
</comment>
<evidence type="ECO:0000256" key="6">
    <source>
        <dbReference type="ARBA" id="ARBA00022705"/>
    </source>
</evidence>
<evidence type="ECO:0000256" key="4">
    <source>
        <dbReference type="ARBA" id="ARBA00022679"/>
    </source>
</evidence>
<dbReference type="AlphaFoldDB" id="A0A1F5DBH9"/>
<keyword evidence="7" id="KW-0239">DNA-directed DNA polymerase</keyword>
<evidence type="ECO:0000259" key="9">
    <source>
        <dbReference type="Pfam" id="PF00712"/>
    </source>
</evidence>
<feature type="domain" description="DNA polymerase III beta sliding clamp central" evidence="10">
    <location>
        <begin position="134"/>
        <end position="202"/>
    </location>
</feature>
<comment type="subcellular location">
    <subcellularLocation>
        <location evidence="1">Cytoplasm</location>
    </subcellularLocation>
</comment>
<dbReference type="GO" id="GO:0005737">
    <property type="term" value="C:cytoplasm"/>
    <property type="evidence" value="ECO:0007669"/>
    <property type="project" value="UniProtKB-SubCell"/>
</dbReference>
<evidence type="ECO:0000313" key="12">
    <source>
        <dbReference type="Proteomes" id="UP000178758"/>
    </source>
</evidence>
<dbReference type="GO" id="GO:0009360">
    <property type="term" value="C:DNA polymerase III complex"/>
    <property type="evidence" value="ECO:0007669"/>
    <property type="project" value="InterPro"/>
</dbReference>
<keyword evidence="8" id="KW-0238">DNA-binding</keyword>
<gene>
    <name evidence="11" type="ORF">A3J78_01190</name>
</gene>
<dbReference type="InterPro" id="IPR022637">
    <property type="entry name" value="DNA_polIII_beta_cen"/>
</dbReference>
<dbReference type="Proteomes" id="UP000178758">
    <property type="component" value="Unassembled WGS sequence"/>
</dbReference>
<keyword evidence="4" id="KW-0808">Transferase</keyword>
<reference evidence="11 12" key="1">
    <citation type="journal article" date="2016" name="Nat. Commun.">
        <title>Thousands of microbial genomes shed light on interconnected biogeochemical processes in an aquifer system.</title>
        <authorList>
            <person name="Anantharaman K."/>
            <person name="Brown C.T."/>
            <person name="Hug L.A."/>
            <person name="Sharon I."/>
            <person name="Castelle C.J."/>
            <person name="Probst A.J."/>
            <person name="Thomas B.C."/>
            <person name="Singh A."/>
            <person name="Wilkins M.J."/>
            <person name="Karaoz U."/>
            <person name="Brodie E.L."/>
            <person name="Williams K.H."/>
            <person name="Hubbard S.S."/>
            <person name="Banfield J.F."/>
        </authorList>
    </citation>
    <scope>NUCLEOTIDE SEQUENCE [LARGE SCALE GENOMIC DNA]</scope>
</reference>
<evidence type="ECO:0000256" key="7">
    <source>
        <dbReference type="ARBA" id="ARBA00022932"/>
    </source>
</evidence>
<evidence type="ECO:0000313" key="11">
    <source>
        <dbReference type="EMBL" id="OGD52598.1"/>
    </source>
</evidence>
<dbReference type="PANTHER" id="PTHR30478:SF0">
    <property type="entry name" value="BETA SLIDING CLAMP"/>
    <property type="match status" value="1"/>
</dbReference>
<dbReference type="CDD" id="cd00140">
    <property type="entry name" value="beta_clamp"/>
    <property type="match status" value="1"/>
</dbReference>
<keyword evidence="3" id="KW-0963">Cytoplasm</keyword>
<comment type="similarity">
    <text evidence="2">Belongs to the beta sliding clamp family.</text>
</comment>
<evidence type="ECO:0000256" key="8">
    <source>
        <dbReference type="ARBA" id="ARBA00023125"/>
    </source>
</evidence>
<dbReference type="GO" id="GO:0003677">
    <property type="term" value="F:DNA binding"/>
    <property type="evidence" value="ECO:0007669"/>
    <property type="project" value="UniProtKB-KW"/>
</dbReference>
<dbReference type="GO" id="GO:0003887">
    <property type="term" value="F:DNA-directed DNA polymerase activity"/>
    <property type="evidence" value="ECO:0007669"/>
    <property type="project" value="UniProtKB-KW"/>
</dbReference>
<dbReference type="InterPro" id="IPR001001">
    <property type="entry name" value="DNA_polIII_beta"/>
</dbReference>
<sequence length="202" mass="22415">MKLTILQENLNYGLSKVSKFVDQRTQLPILANILFRAEKGKLKLTATNLESAINLWLPCKVEKEGKITLPAKGIVEFVSSLPKDNVDLDLEQDKLKILCSNYKAVFNGISAAEFPAVPSLKDLKKEEGKINMRLNLKLFLEAVSQIAFNAAIDETRPVLTGIKISFPKNEMSMAATDGYRLGLKNLNLKTAVKTKDLIIPAK</sequence>
<evidence type="ECO:0000259" key="10">
    <source>
        <dbReference type="Pfam" id="PF02767"/>
    </source>
</evidence>
<dbReference type="Gene3D" id="3.10.150.10">
    <property type="entry name" value="DNA Polymerase III, subunit A, domain 2"/>
    <property type="match status" value="2"/>
</dbReference>